<comment type="function">
    <text evidence="3">The glycine cleavage system catalyzes the degradation of glycine. The H protein shuttles the methylamine group of glycine from the P protein to the T protein.</text>
</comment>
<dbReference type="HOGENOM" id="CLU_097408_2_0_5"/>
<dbReference type="GO" id="GO:0019464">
    <property type="term" value="P:glycine decarboxylation via glycine cleavage system"/>
    <property type="evidence" value="ECO:0007669"/>
    <property type="project" value="UniProtKB-UniRule"/>
</dbReference>
<accession>N0BAP5</accession>
<evidence type="ECO:0000256" key="1">
    <source>
        <dbReference type="ARBA" id="ARBA00009249"/>
    </source>
</evidence>
<keyword evidence="2 3" id="KW-0450">Lipoyl</keyword>
<dbReference type="AlphaFoldDB" id="N0BAP5"/>
<evidence type="ECO:0000256" key="2">
    <source>
        <dbReference type="ARBA" id="ARBA00022823"/>
    </source>
</evidence>
<dbReference type="Gene3D" id="2.40.50.100">
    <property type="match status" value="1"/>
</dbReference>
<feature type="domain" description="Lipoyl-binding" evidence="5">
    <location>
        <begin position="16"/>
        <end position="98"/>
    </location>
</feature>
<gene>
    <name evidence="3" type="primary">gcvH</name>
    <name evidence="6" type="ORF">HYPDE_38278</name>
</gene>
<evidence type="ECO:0000313" key="6">
    <source>
        <dbReference type="EMBL" id="AGK59327.1"/>
    </source>
</evidence>
<feature type="modified residue" description="N6-lipoyllysine" evidence="3 4">
    <location>
        <position position="57"/>
    </location>
</feature>
<comment type="cofactor">
    <cofactor evidence="3">
        <name>(R)-lipoate</name>
        <dbReference type="ChEBI" id="CHEBI:83088"/>
    </cofactor>
    <text evidence="3">Binds 1 lipoyl cofactor covalently.</text>
</comment>
<sequence>MKYTEEHEWLRLDGDVATVGITKYATVQLGDLVFVQLPDIGSRWTKGSVAAVVESVKAASDVFAPLDGEIVAVNDGVVSDPSLIGSDPEGTGWLFKLRLADVGAYDALMDGENYHKLTGE</sequence>
<dbReference type="STRING" id="670307.HYPDE_38278"/>
<dbReference type="GO" id="GO:0009249">
    <property type="term" value="P:protein lipoylation"/>
    <property type="evidence" value="ECO:0007669"/>
    <property type="project" value="TreeGrafter"/>
</dbReference>
<dbReference type="KEGG" id="hdt:HYPDE_38278"/>
<dbReference type="InterPro" id="IPR011053">
    <property type="entry name" value="Single_hybrid_motif"/>
</dbReference>
<dbReference type="Pfam" id="PF01597">
    <property type="entry name" value="GCV_H"/>
    <property type="match status" value="1"/>
</dbReference>
<name>N0BAP5_9HYPH</name>
<dbReference type="PROSITE" id="PS50968">
    <property type="entry name" value="BIOTINYL_LIPOYL"/>
    <property type="match status" value="1"/>
</dbReference>
<dbReference type="EMBL" id="CP005587">
    <property type="protein sequence ID" value="AGK59327.1"/>
    <property type="molecule type" value="Genomic_DNA"/>
</dbReference>
<evidence type="ECO:0000313" key="7">
    <source>
        <dbReference type="Proteomes" id="UP000005952"/>
    </source>
</evidence>
<dbReference type="GO" id="GO:0005737">
    <property type="term" value="C:cytoplasm"/>
    <property type="evidence" value="ECO:0007669"/>
    <property type="project" value="TreeGrafter"/>
</dbReference>
<protein>
    <recommendedName>
        <fullName evidence="3">Glycine cleavage system H protein</fullName>
    </recommendedName>
</protein>
<dbReference type="NCBIfam" id="NF002270">
    <property type="entry name" value="PRK01202.1"/>
    <property type="match status" value="1"/>
</dbReference>
<dbReference type="OrthoDB" id="9796712at2"/>
<dbReference type="InterPro" id="IPR002930">
    <property type="entry name" value="GCV_H"/>
</dbReference>
<dbReference type="PANTHER" id="PTHR11715">
    <property type="entry name" value="GLYCINE CLEAVAGE SYSTEM H PROTEIN"/>
    <property type="match status" value="1"/>
</dbReference>
<dbReference type="InterPro" id="IPR000089">
    <property type="entry name" value="Biotin_lipoyl"/>
</dbReference>
<proteinExistence type="inferred from homology"/>
<dbReference type="PANTHER" id="PTHR11715:SF3">
    <property type="entry name" value="GLYCINE CLEAVAGE SYSTEM H PROTEIN-RELATED"/>
    <property type="match status" value="1"/>
</dbReference>
<dbReference type="Proteomes" id="UP000005952">
    <property type="component" value="Chromosome"/>
</dbReference>
<comment type="subunit">
    <text evidence="3">The glycine cleavage system is composed of four proteins: P, T, L and H.</text>
</comment>
<dbReference type="eggNOG" id="COG0509">
    <property type="taxonomic scope" value="Bacteria"/>
</dbReference>
<evidence type="ECO:0000259" key="5">
    <source>
        <dbReference type="PROSITE" id="PS50968"/>
    </source>
</evidence>
<dbReference type="HAMAP" id="MF_00272">
    <property type="entry name" value="GcvH"/>
    <property type="match status" value="1"/>
</dbReference>
<reference evidence="6 7" key="1">
    <citation type="journal article" date="2013" name="Genome Announc.">
        <title>Genome sequences for three denitrifying bacterial strains isolated from a uranium- and nitrate-contaminated subsurface environment.</title>
        <authorList>
            <person name="Venkatramanan R."/>
            <person name="Prakash O."/>
            <person name="Woyke T."/>
            <person name="Chain P."/>
            <person name="Goodwin L.A."/>
            <person name="Watson D."/>
            <person name="Brooks S."/>
            <person name="Kostka J.E."/>
            <person name="Green S.J."/>
        </authorList>
    </citation>
    <scope>NUCLEOTIDE SEQUENCE [LARGE SCALE GENOMIC DNA]</scope>
    <source>
        <strain evidence="6 7">1NES1</strain>
    </source>
</reference>
<dbReference type="InterPro" id="IPR033753">
    <property type="entry name" value="GCV_H/Fam206"/>
</dbReference>
<dbReference type="SUPFAM" id="SSF51230">
    <property type="entry name" value="Single hybrid motif"/>
    <property type="match status" value="1"/>
</dbReference>
<dbReference type="CDD" id="cd06848">
    <property type="entry name" value="GCS_H"/>
    <property type="match status" value="1"/>
</dbReference>
<dbReference type="InterPro" id="IPR017453">
    <property type="entry name" value="GCV_H_sub"/>
</dbReference>
<dbReference type="RefSeq" id="WP_015599342.1">
    <property type="nucleotide sequence ID" value="NC_021172.1"/>
</dbReference>
<evidence type="ECO:0000256" key="4">
    <source>
        <dbReference type="PIRSR" id="PIRSR617453-50"/>
    </source>
</evidence>
<organism evidence="6 7">
    <name type="scientific">Hyphomicrobium denitrificans 1NES1</name>
    <dbReference type="NCBI Taxonomy" id="670307"/>
    <lineage>
        <taxon>Bacteria</taxon>
        <taxon>Pseudomonadati</taxon>
        <taxon>Pseudomonadota</taxon>
        <taxon>Alphaproteobacteria</taxon>
        <taxon>Hyphomicrobiales</taxon>
        <taxon>Hyphomicrobiaceae</taxon>
        <taxon>Hyphomicrobium</taxon>
    </lineage>
</organism>
<evidence type="ECO:0000256" key="3">
    <source>
        <dbReference type="HAMAP-Rule" id="MF_00272"/>
    </source>
</evidence>
<dbReference type="GO" id="GO:0005960">
    <property type="term" value="C:glycine cleavage complex"/>
    <property type="evidence" value="ECO:0007669"/>
    <property type="project" value="InterPro"/>
</dbReference>
<keyword evidence="7" id="KW-1185">Reference proteome</keyword>
<comment type="similarity">
    <text evidence="1 3">Belongs to the GcvH family.</text>
</comment>
<dbReference type="NCBIfam" id="TIGR00527">
    <property type="entry name" value="gcvH"/>
    <property type="match status" value="1"/>
</dbReference>